<keyword evidence="1" id="KW-1133">Transmembrane helix</keyword>
<sequence>MNLEVMETQSLQQLHSRQNRFGGEEKKVCGKQIIRLILIAVFLVWGSILAGCSSTDHSTSYDTLKGKTFAGKQEECIVRRIHFVTEERMILTFFGMEKPSLEGAYFSDEENRGFFVISGEPVSFYRVEDTLKLNTYPCSSVHLVKK</sequence>
<name>A0A501PJB9_9PROT</name>
<dbReference type="AlphaFoldDB" id="A0A501PJB9"/>
<protein>
    <submittedName>
        <fullName evidence="2">Uncharacterized protein</fullName>
    </submittedName>
</protein>
<organism evidence="2 3">
    <name type="scientific">Emcibacter nanhaiensis</name>
    <dbReference type="NCBI Taxonomy" id="1505037"/>
    <lineage>
        <taxon>Bacteria</taxon>
        <taxon>Pseudomonadati</taxon>
        <taxon>Pseudomonadota</taxon>
        <taxon>Alphaproteobacteria</taxon>
        <taxon>Emcibacterales</taxon>
        <taxon>Emcibacteraceae</taxon>
        <taxon>Emcibacter</taxon>
    </lineage>
</organism>
<evidence type="ECO:0000313" key="2">
    <source>
        <dbReference type="EMBL" id="TPD60014.1"/>
    </source>
</evidence>
<accession>A0A501PJB9</accession>
<proteinExistence type="predicted"/>
<reference evidence="3" key="1">
    <citation type="submission" date="2019-06" db="EMBL/GenBank/DDBJ databases">
        <title>The complete genome of Emcibacter congregatus ZYLT.</title>
        <authorList>
            <person name="Zhao Z."/>
        </authorList>
    </citation>
    <scope>NUCLEOTIDE SEQUENCE [LARGE SCALE GENOMIC DNA]</scope>
    <source>
        <strain evidence="3">MCCC 1A06723</strain>
    </source>
</reference>
<evidence type="ECO:0000256" key="1">
    <source>
        <dbReference type="SAM" id="Phobius"/>
    </source>
</evidence>
<keyword evidence="1" id="KW-0812">Transmembrane</keyword>
<keyword evidence="1" id="KW-0472">Membrane</keyword>
<dbReference type="EMBL" id="VFIY01000009">
    <property type="protein sequence ID" value="TPD60014.1"/>
    <property type="molecule type" value="Genomic_DNA"/>
</dbReference>
<comment type="caution">
    <text evidence="2">The sequence shown here is derived from an EMBL/GenBank/DDBJ whole genome shotgun (WGS) entry which is preliminary data.</text>
</comment>
<keyword evidence="3" id="KW-1185">Reference proteome</keyword>
<dbReference type="Proteomes" id="UP000319148">
    <property type="component" value="Unassembled WGS sequence"/>
</dbReference>
<evidence type="ECO:0000313" key="3">
    <source>
        <dbReference type="Proteomes" id="UP000319148"/>
    </source>
</evidence>
<feature type="transmembrane region" description="Helical" evidence="1">
    <location>
        <begin position="33"/>
        <end position="51"/>
    </location>
</feature>
<dbReference type="RefSeq" id="WP_139940678.1">
    <property type="nucleotide sequence ID" value="NZ_VFIY01000009.1"/>
</dbReference>
<gene>
    <name evidence="2" type="ORF">FIV46_09425</name>
</gene>